<reference evidence="1" key="1">
    <citation type="submission" date="2013-12" db="EMBL/GenBank/DDBJ databases">
        <title>A Varibaculum cambriense genome reconstructed from a premature infant gut community with otherwise low bacterial novelty that shifts toward anaerobic metabolism during the third week of life.</title>
        <authorList>
            <person name="Brown C.T."/>
            <person name="Sharon I."/>
            <person name="Thomas B.C."/>
            <person name="Castelle C.J."/>
            <person name="Morowitz M.J."/>
            <person name="Banfield J.F."/>
        </authorList>
    </citation>
    <scope>NUCLEOTIDE SEQUENCE</scope>
</reference>
<name>W1XH16_9ZZZZ</name>
<gene>
    <name evidence="1" type="ORF">Q604_UNBC15891G0001</name>
</gene>
<proteinExistence type="predicted"/>
<dbReference type="AlphaFoldDB" id="W1XH16"/>
<protein>
    <submittedName>
        <fullName evidence="1">P-type ATPase-metal cation transport</fullName>
    </submittedName>
</protein>
<comment type="caution">
    <text evidence="1">The sequence shown here is derived from an EMBL/GenBank/DDBJ whole genome shotgun (WGS) entry which is preliminary data.</text>
</comment>
<accession>W1XH16</accession>
<dbReference type="EMBL" id="AZMM01015891">
    <property type="protein sequence ID" value="ETJ29582.1"/>
    <property type="molecule type" value="Genomic_DNA"/>
</dbReference>
<sequence>VAQELRAKDILEKLSVISMAQAKVLRNGEINEIPIDNIVLADCNSELVILNCFASSARLDE</sequence>
<feature type="non-terminal residue" evidence="1">
    <location>
        <position position="1"/>
    </location>
</feature>
<evidence type="ECO:0000313" key="1">
    <source>
        <dbReference type="EMBL" id="ETJ29582.1"/>
    </source>
</evidence>
<organism evidence="1">
    <name type="scientific">human gut metagenome</name>
    <dbReference type="NCBI Taxonomy" id="408170"/>
    <lineage>
        <taxon>unclassified sequences</taxon>
        <taxon>metagenomes</taxon>
        <taxon>organismal metagenomes</taxon>
    </lineage>
</organism>